<keyword evidence="3" id="KW-0813">Transport</keyword>
<keyword evidence="6" id="KW-0472">Membrane</keyword>
<keyword evidence="8" id="KW-0732">Signal</keyword>
<protein>
    <submittedName>
        <fullName evidence="9">TolC family protein</fullName>
    </submittedName>
</protein>
<evidence type="ECO:0000256" key="7">
    <source>
        <dbReference type="ARBA" id="ARBA00023237"/>
    </source>
</evidence>
<evidence type="ECO:0000313" key="9">
    <source>
        <dbReference type="EMBL" id="PXA03013.1"/>
    </source>
</evidence>
<dbReference type="Proteomes" id="UP000247099">
    <property type="component" value="Unassembled WGS sequence"/>
</dbReference>
<comment type="similarity">
    <text evidence="2">Belongs to the outer membrane factor (OMF) (TC 1.B.17) family.</text>
</comment>
<keyword evidence="10" id="KW-1185">Reference proteome</keyword>
<dbReference type="EMBL" id="QHJQ01000013">
    <property type="protein sequence ID" value="PXA03013.1"/>
    <property type="molecule type" value="Genomic_DNA"/>
</dbReference>
<accession>A0A317ZFP7</accession>
<gene>
    <name evidence="9" type="ORF">DDZ13_13905</name>
</gene>
<dbReference type="InterPro" id="IPR051906">
    <property type="entry name" value="TolC-like"/>
</dbReference>
<feature type="chain" id="PRO_5016399436" evidence="8">
    <location>
        <begin position="32"/>
        <end position="449"/>
    </location>
</feature>
<dbReference type="PANTHER" id="PTHR30026:SF20">
    <property type="entry name" value="OUTER MEMBRANE PROTEIN TOLC"/>
    <property type="match status" value="1"/>
</dbReference>
<name>A0A317ZFP7_9BACT</name>
<keyword evidence="4" id="KW-1134">Transmembrane beta strand</keyword>
<dbReference type="Gene3D" id="1.20.1600.10">
    <property type="entry name" value="Outer membrane efflux proteins (OEP)"/>
    <property type="match status" value="1"/>
</dbReference>
<evidence type="ECO:0000256" key="4">
    <source>
        <dbReference type="ARBA" id="ARBA00022452"/>
    </source>
</evidence>
<dbReference type="GO" id="GO:0015562">
    <property type="term" value="F:efflux transmembrane transporter activity"/>
    <property type="evidence" value="ECO:0007669"/>
    <property type="project" value="InterPro"/>
</dbReference>
<evidence type="ECO:0000256" key="1">
    <source>
        <dbReference type="ARBA" id="ARBA00004442"/>
    </source>
</evidence>
<evidence type="ECO:0000313" key="10">
    <source>
        <dbReference type="Proteomes" id="UP000247099"/>
    </source>
</evidence>
<evidence type="ECO:0000256" key="2">
    <source>
        <dbReference type="ARBA" id="ARBA00007613"/>
    </source>
</evidence>
<dbReference type="GO" id="GO:0015288">
    <property type="term" value="F:porin activity"/>
    <property type="evidence" value="ECO:0007669"/>
    <property type="project" value="TreeGrafter"/>
</dbReference>
<keyword evidence="5" id="KW-0812">Transmembrane</keyword>
<evidence type="ECO:0000256" key="3">
    <source>
        <dbReference type="ARBA" id="ARBA00022448"/>
    </source>
</evidence>
<keyword evidence="7" id="KW-0998">Cell outer membrane</keyword>
<dbReference type="SUPFAM" id="SSF56954">
    <property type="entry name" value="Outer membrane efflux proteins (OEP)"/>
    <property type="match status" value="1"/>
</dbReference>
<comment type="caution">
    <text evidence="9">The sequence shown here is derived from an EMBL/GenBank/DDBJ whole genome shotgun (WGS) entry which is preliminary data.</text>
</comment>
<evidence type="ECO:0000256" key="8">
    <source>
        <dbReference type="SAM" id="SignalP"/>
    </source>
</evidence>
<reference evidence="9 10" key="1">
    <citation type="submission" date="2018-05" db="EMBL/GenBank/DDBJ databases">
        <title>Coraliomargarita sinensis sp. nov., isolated from a marine solar saltern.</title>
        <authorList>
            <person name="Zhou L.Y."/>
        </authorList>
    </citation>
    <scope>NUCLEOTIDE SEQUENCE [LARGE SCALE GENOMIC DNA]</scope>
    <source>
        <strain evidence="9 10">WN38</strain>
    </source>
</reference>
<dbReference type="GO" id="GO:0009279">
    <property type="term" value="C:cell outer membrane"/>
    <property type="evidence" value="ECO:0007669"/>
    <property type="project" value="UniProtKB-SubCell"/>
</dbReference>
<proteinExistence type="inferred from homology"/>
<organism evidence="9 10">
    <name type="scientific">Coraliomargarita sinensis</name>
    <dbReference type="NCBI Taxonomy" id="2174842"/>
    <lineage>
        <taxon>Bacteria</taxon>
        <taxon>Pseudomonadati</taxon>
        <taxon>Verrucomicrobiota</taxon>
        <taxon>Opitutia</taxon>
        <taxon>Puniceicoccales</taxon>
        <taxon>Coraliomargaritaceae</taxon>
        <taxon>Coraliomargarita</taxon>
    </lineage>
</organism>
<dbReference type="InParanoid" id="A0A317ZFP7"/>
<dbReference type="RefSeq" id="WP_110132069.1">
    <property type="nucleotide sequence ID" value="NZ_QHJQ01000013.1"/>
</dbReference>
<comment type="subcellular location">
    <subcellularLocation>
        <location evidence="1">Cell outer membrane</location>
    </subcellularLocation>
</comment>
<dbReference type="GO" id="GO:1990281">
    <property type="term" value="C:efflux pump complex"/>
    <property type="evidence" value="ECO:0007669"/>
    <property type="project" value="TreeGrafter"/>
</dbReference>
<dbReference type="AlphaFoldDB" id="A0A317ZFP7"/>
<dbReference type="InterPro" id="IPR003423">
    <property type="entry name" value="OMP_efflux"/>
</dbReference>
<dbReference type="Pfam" id="PF02321">
    <property type="entry name" value="OEP"/>
    <property type="match status" value="2"/>
</dbReference>
<sequence>MTHFTFTKFRSSFAVLAVVLFLLVAPTTTHSSEPAKLKSLEDFLERAFAENPQLTAFEQRYQAAMQRIPQAASLPDPKLQITHFVESVQTRTGPQENVITLSQTLPWFGKLSRRKEAASLEAEALWFAYQDQQLKLARAVSVAYYEYGYLEQAIRLSRENRDLLQKLEPIVEAKVKGGADLNALLRLKVEIGKVDDRLQTLKQKKVAQSAKLGELLAMPEADSLPSPDWEAPDGSLPDRDSLVTDIRTNNPELQMIERQVASAQARHEIARLEAYPDVTLGLNYIQIDDPSVNPMTPDAGQDPWGVSIAINIPIWYPKYNAAKAEALADKRAVESKLDHRWNELRALLSASLARMQDATRRLELYGNELLGLAEQAVKNSRTSYEGGRTGILEVIDSERSLLDLQLLYWRAAADAWQQRITIRTLAGQGARGTGLRVIGRATEAVPPKE</sequence>
<evidence type="ECO:0000256" key="6">
    <source>
        <dbReference type="ARBA" id="ARBA00023136"/>
    </source>
</evidence>
<dbReference type="OrthoDB" id="180990at2"/>
<feature type="signal peptide" evidence="8">
    <location>
        <begin position="1"/>
        <end position="31"/>
    </location>
</feature>
<dbReference type="PANTHER" id="PTHR30026">
    <property type="entry name" value="OUTER MEMBRANE PROTEIN TOLC"/>
    <property type="match status" value="1"/>
</dbReference>
<evidence type="ECO:0000256" key="5">
    <source>
        <dbReference type="ARBA" id="ARBA00022692"/>
    </source>
</evidence>